<comment type="caution">
    <text evidence="3">The sequence shown here is derived from an EMBL/GenBank/DDBJ whole genome shotgun (WGS) entry which is preliminary data.</text>
</comment>
<evidence type="ECO:0000256" key="2">
    <source>
        <dbReference type="SAM" id="MobiDB-lite"/>
    </source>
</evidence>
<evidence type="ECO:0000313" key="3">
    <source>
        <dbReference type="EMBL" id="CAK4029955.1"/>
    </source>
</evidence>
<gene>
    <name evidence="3" type="ORF">LECACI_7A005347</name>
</gene>
<name>A0AAI9EBM8_9PEZI</name>
<keyword evidence="1" id="KW-0175">Coiled coil</keyword>
<feature type="region of interest" description="Disordered" evidence="2">
    <location>
        <begin position="69"/>
        <end position="99"/>
    </location>
</feature>
<evidence type="ECO:0000313" key="4">
    <source>
        <dbReference type="Proteomes" id="UP001296104"/>
    </source>
</evidence>
<feature type="compositionally biased region" description="Basic and acidic residues" evidence="2">
    <location>
        <begin position="86"/>
        <end position="99"/>
    </location>
</feature>
<reference evidence="3" key="1">
    <citation type="submission" date="2023-11" db="EMBL/GenBank/DDBJ databases">
        <authorList>
            <person name="Alioto T."/>
            <person name="Alioto T."/>
            <person name="Gomez Garrido J."/>
        </authorList>
    </citation>
    <scope>NUCLEOTIDE SEQUENCE</scope>
</reference>
<feature type="region of interest" description="Disordered" evidence="2">
    <location>
        <begin position="244"/>
        <end position="284"/>
    </location>
</feature>
<dbReference type="Proteomes" id="UP001296104">
    <property type="component" value="Unassembled WGS sequence"/>
</dbReference>
<protein>
    <submittedName>
        <fullName evidence="3">Uncharacterized protein</fullName>
    </submittedName>
</protein>
<dbReference type="AlphaFoldDB" id="A0AAI9EBM8"/>
<sequence>MAEHRQLQKASLAELQWQQNQQAAPECRETGLSPQAADDRHPASSEPTAQPLPFLPAAPVLGSVRTVALRDAPRWSPTSSTPQLPDSRRADSPETEPPRSVRKLFAEVWQYIKGVWKAVVTLQNADKARRQEISELQDRIAVLEENVRQEPQRSNAPEERLDNIGRGYCQSGQEQSHVDYFGRDSYVNPPAAPPAPRSLHSYGSHNFQPGPLDHRTYLNPGHGVQDRSLGSHGCDLRIVQDERAQQQPWSNASLSGHPHDLRSGPRNRPYGFRGGYNSNRRGVW</sequence>
<feature type="compositionally biased region" description="Polar residues" evidence="2">
    <location>
        <begin position="245"/>
        <end position="254"/>
    </location>
</feature>
<proteinExistence type="predicted"/>
<feature type="coiled-coil region" evidence="1">
    <location>
        <begin position="126"/>
        <end position="153"/>
    </location>
</feature>
<feature type="region of interest" description="Disordered" evidence="2">
    <location>
        <begin position="1"/>
        <end position="57"/>
    </location>
</feature>
<accession>A0AAI9EBM8</accession>
<keyword evidence="4" id="KW-1185">Reference proteome</keyword>
<dbReference type="EMBL" id="CAVMBE010000034">
    <property type="protein sequence ID" value="CAK4029955.1"/>
    <property type="molecule type" value="Genomic_DNA"/>
</dbReference>
<evidence type="ECO:0000256" key="1">
    <source>
        <dbReference type="SAM" id="Coils"/>
    </source>
</evidence>
<organism evidence="3 4">
    <name type="scientific">Lecanosticta acicola</name>
    <dbReference type="NCBI Taxonomy" id="111012"/>
    <lineage>
        <taxon>Eukaryota</taxon>
        <taxon>Fungi</taxon>
        <taxon>Dikarya</taxon>
        <taxon>Ascomycota</taxon>
        <taxon>Pezizomycotina</taxon>
        <taxon>Dothideomycetes</taxon>
        <taxon>Dothideomycetidae</taxon>
        <taxon>Mycosphaerellales</taxon>
        <taxon>Mycosphaerellaceae</taxon>
        <taxon>Lecanosticta</taxon>
    </lineage>
</organism>